<name>A0A2K2CXE4_BRADI</name>
<dbReference type="ExpressionAtlas" id="A0A2K2CXE4">
    <property type="expression patterns" value="baseline"/>
</dbReference>
<dbReference type="EMBL" id="CM000882">
    <property type="protein sequence ID" value="PNT66698.1"/>
    <property type="molecule type" value="Genomic_DNA"/>
</dbReference>
<sequence length="68" mass="7447">MKTSAPTFSPSHSPCGVPPYPHRFGAAVKVWVTIQINVEAKNKVMGSKLQKQLLLTHVVLAMDLCQCI</sequence>
<gene>
    <name evidence="1" type="ORF">BRADI_3g15837v3</name>
</gene>
<keyword evidence="3" id="KW-1185">Reference proteome</keyword>
<evidence type="ECO:0000313" key="1">
    <source>
        <dbReference type="EMBL" id="PNT66698.1"/>
    </source>
</evidence>
<protein>
    <submittedName>
        <fullName evidence="1 2">Uncharacterized protein</fullName>
    </submittedName>
</protein>
<dbReference type="EnsemblPlants" id="PNT66698">
    <property type="protein sequence ID" value="PNT66698"/>
    <property type="gene ID" value="BRADI_3g15837v3"/>
</dbReference>
<reference evidence="1" key="2">
    <citation type="submission" date="2017-06" db="EMBL/GenBank/DDBJ databases">
        <title>WGS assembly of Brachypodium distachyon.</title>
        <authorList>
            <consortium name="The International Brachypodium Initiative"/>
            <person name="Lucas S."/>
            <person name="Harmon-Smith M."/>
            <person name="Lail K."/>
            <person name="Tice H."/>
            <person name="Grimwood J."/>
            <person name="Bruce D."/>
            <person name="Barry K."/>
            <person name="Shu S."/>
            <person name="Lindquist E."/>
            <person name="Wang M."/>
            <person name="Pitluck S."/>
            <person name="Vogel J.P."/>
            <person name="Garvin D.F."/>
            <person name="Mockler T.C."/>
            <person name="Schmutz J."/>
            <person name="Rokhsar D."/>
            <person name="Bevan M.W."/>
        </authorList>
    </citation>
    <scope>NUCLEOTIDE SEQUENCE</scope>
    <source>
        <strain evidence="1">Bd21</strain>
    </source>
</reference>
<evidence type="ECO:0000313" key="3">
    <source>
        <dbReference type="Proteomes" id="UP000008810"/>
    </source>
</evidence>
<dbReference type="Proteomes" id="UP000008810">
    <property type="component" value="Chromosome 3"/>
</dbReference>
<evidence type="ECO:0000313" key="2">
    <source>
        <dbReference type="EnsemblPlants" id="PNT66698"/>
    </source>
</evidence>
<reference evidence="1 2" key="1">
    <citation type="journal article" date="2010" name="Nature">
        <title>Genome sequencing and analysis of the model grass Brachypodium distachyon.</title>
        <authorList>
            <consortium name="International Brachypodium Initiative"/>
        </authorList>
    </citation>
    <scope>NUCLEOTIDE SEQUENCE [LARGE SCALE GENOMIC DNA]</scope>
    <source>
        <strain evidence="1 2">Bd21</strain>
    </source>
</reference>
<dbReference type="AlphaFoldDB" id="A0A2K2CXE4"/>
<dbReference type="InParanoid" id="A0A2K2CXE4"/>
<reference evidence="2" key="3">
    <citation type="submission" date="2018-08" db="UniProtKB">
        <authorList>
            <consortium name="EnsemblPlants"/>
        </authorList>
    </citation>
    <scope>IDENTIFICATION</scope>
    <source>
        <strain evidence="2">cv. Bd21</strain>
    </source>
</reference>
<proteinExistence type="predicted"/>
<accession>A0A2K2CXE4</accession>
<dbReference type="Gramene" id="PNT66698">
    <property type="protein sequence ID" value="PNT66698"/>
    <property type="gene ID" value="BRADI_3g15837v3"/>
</dbReference>
<organism evidence="1">
    <name type="scientific">Brachypodium distachyon</name>
    <name type="common">Purple false brome</name>
    <name type="synonym">Trachynia distachya</name>
    <dbReference type="NCBI Taxonomy" id="15368"/>
    <lineage>
        <taxon>Eukaryota</taxon>
        <taxon>Viridiplantae</taxon>
        <taxon>Streptophyta</taxon>
        <taxon>Embryophyta</taxon>
        <taxon>Tracheophyta</taxon>
        <taxon>Spermatophyta</taxon>
        <taxon>Magnoliopsida</taxon>
        <taxon>Liliopsida</taxon>
        <taxon>Poales</taxon>
        <taxon>Poaceae</taxon>
        <taxon>BOP clade</taxon>
        <taxon>Pooideae</taxon>
        <taxon>Stipodae</taxon>
        <taxon>Brachypodieae</taxon>
        <taxon>Brachypodium</taxon>
    </lineage>
</organism>